<dbReference type="EMBL" id="CP012673">
    <property type="protein sequence ID" value="AUX47542.1"/>
    <property type="molecule type" value="Genomic_DNA"/>
</dbReference>
<evidence type="ECO:0000259" key="2">
    <source>
        <dbReference type="PROSITE" id="PS50110"/>
    </source>
</evidence>
<feature type="domain" description="Response regulatory" evidence="2">
    <location>
        <begin position="7"/>
        <end position="76"/>
    </location>
</feature>
<dbReference type="PROSITE" id="PS50110">
    <property type="entry name" value="RESPONSE_REGULATORY"/>
    <property type="match status" value="1"/>
</dbReference>
<dbReference type="OrthoDB" id="9800029at2"/>
<proteinExistence type="predicted"/>
<dbReference type="AlphaFoldDB" id="A0A2L0F7P8"/>
<comment type="caution">
    <text evidence="1">Lacks conserved residue(s) required for the propagation of feature annotation.</text>
</comment>
<name>A0A2L0F7P8_SORCE</name>
<protein>
    <recommendedName>
        <fullName evidence="2">Response regulatory domain-containing protein</fullName>
    </recommendedName>
</protein>
<dbReference type="Gene3D" id="3.40.50.2300">
    <property type="match status" value="1"/>
</dbReference>
<evidence type="ECO:0000313" key="4">
    <source>
        <dbReference type="Proteomes" id="UP000238348"/>
    </source>
</evidence>
<dbReference type="Proteomes" id="UP000238348">
    <property type="component" value="Chromosome"/>
</dbReference>
<organism evidence="3 4">
    <name type="scientific">Sorangium cellulosum</name>
    <name type="common">Polyangium cellulosum</name>
    <dbReference type="NCBI Taxonomy" id="56"/>
    <lineage>
        <taxon>Bacteria</taxon>
        <taxon>Pseudomonadati</taxon>
        <taxon>Myxococcota</taxon>
        <taxon>Polyangia</taxon>
        <taxon>Polyangiales</taxon>
        <taxon>Polyangiaceae</taxon>
        <taxon>Sorangium</taxon>
    </lineage>
</organism>
<accession>A0A2L0F7P8</accession>
<dbReference type="InterPro" id="IPR001789">
    <property type="entry name" value="Sig_transdc_resp-reg_receiver"/>
</dbReference>
<dbReference type="GO" id="GO:0000160">
    <property type="term" value="P:phosphorelay signal transduction system"/>
    <property type="evidence" value="ECO:0007669"/>
    <property type="project" value="InterPro"/>
</dbReference>
<evidence type="ECO:0000313" key="3">
    <source>
        <dbReference type="EMBL" id="AUX47542.1"/>
    </source>
</evidence>
<dbReference type="InterPro" id="IPR011006">
    <property type="entry name" value="CheY-like_superfamily"/>
</dbReference>
<reference evidence="3 4" key="1">
    <citation type="submission" date="2015-09" db="EMBL/GenBank/DDBJ databases">
        <title>Sorangium comparison.</title>
        <authorList>
            <person name="Zaburannyi N."/>
            <person name="Bunk B."/>
            <person name="Overmann J."/>
            <person name="Mueller R."/>
        </authorList>
    </citation>
    <scope>NUCLEOTIDE SEQUENCE [LARGE SCALE GENOMIC DNA]</scope>
    <source>
        <strain evidence="3 4">So ce26</strain>
    </source>
</reference>
<dbReference type="SUPFAM" id="SSF52172">
    <property type="entry name" value="CheY-like"/>
    <property type="match status" value="1"/>
</dbReference>
<gene>
    <name evidence="3" type="ORF">SOCE26_090630</name>
</gene>
<dbReference type="RefSeq" id="WP_104985545.1">
    <property type="nucleotide sequence ID" value="NZ_CP012673.1"/>
</dbReference>
<evidence type="ECO:0000256" key="1">
    <source>
        <dbReference type="PROSITE-ProRule" id="PRU00169"/>
    </source>
</evidence>
<sequence length="76" mass="8196">MTEPRSVVFLVDDDESVREGLGRLLASVGLASEAFPSGQAFLDARRDETPGCLVLEVRGPARSPGRAVRRVLLECV</sequence>